<gene>
    <name evidence="6" type="primary">Cnig_chr_II.g6600</name>
    <name evidence="6" type="ORF">B9Z55_006600</name>
</gene>
<evidence type="ECO:0000313" key="6">
    <source>
        <dbReference type="EMBL" id="PIC47154.1"/>
    </source>
</evidence>
<proteinExistence type="inferred from homology"/>
<feature type="compositionally biased region" description="Basic and acidic residues" evidence="4">
    <location>
        <begin position="217"/>
        <end position="257"/>
    </location>
</feature>
<dbReference type="InterPro" id="IPR039730">
    <property type="entry name" value="Jlp2/Ccd25"/>
</dbReference>
<feature type="region of interest" description="Disordered" evidence="4">
    <location>
        <begin position="217"/>
        <end position="282"/>
    </location>
</feature>
<dbReference type="OrthoDB" id="200398at2759"/>
<dbReference type="PANTHER" id="PTHR13049">
    <property type="entry name" value="DUF814-RELATED"/>
    <property type="match status" value="1"/>
</dbReference>
<evidence type="ECO:0000256" key="4">
    <source>
        <dbReference type="SAM" id="MobiDB-lite"/>
    </source>
</evidence>
<evidence type="ECO:0000313" key="7">
    <source>
        <dbReference type="Proteomes" id="UP000230233"/>
    </source>
</evidence>
<comment type="caution">
    <text evidence="6">The sequence shown here is derived from an EMBL/GenBank/DDBJ whole genome shotgun (WGS) entry which is preliminary data.</text>
</comment>
<organism evidence="6 7">
    <name type="scientific">Caenorhabditis nigoni</name>
    <dbReference type="NCBI Taxonomy" id="1611254"/>
    <lineage>
        <taxon>Eukaryota</taxon>
        <taxon>Metazoa</taxon>
        <taxon>Ecdysozoa</taxon>
        <taxon>Nematoda</taxon>
        <taxon>Chromadorea</taxon>
        <taxon>Rhabditida</taxon>
        <taxon>Rhabditina</taxon>
        <taxon>Rhabditomorpha</taxon>
        <taxon>Rhabditoidea</taxon>
        <taxon>Rhabditidae</taxon>
        <taxon>Peloderinae</taxon>
        <taxon>Caenorhabditis</taxon>
    </lineage>
</organism>
<evidence type="ECO:0000259" key="5">
    <source>
        <dbReference type="Pfam" id="PF05670"/>
    </source>
</evidence>
<sequence length="282" mass="32417">MMTITRSNSRLCQLPCVYLNSPSSRRCPRDRCGEGGVVWHSARRALEEAAEAKREGGGGQDYGKEVFNHNEITMVIKFTSNSVSPPVMIYMGVDKVENEDLIKYGWPEDVWFHVDKLSSAHVYLRLTPGMTIDSIPEALLEDCCQLVKQNSIEGCKLNNVAIVYTMWSNLKKTGDMAVGQVGFHSHKQVKHTVVEKKCNEIVNRLEKTRWKGDIDYKQERDARDAKERQKLKKLEQERKDREKKEMLAKNEQKRIQNYEDVDWDAGASRNDEDPGNLSDDFM</sequence>
<dbReference type="PANTHER" id="PTHR13049:SF2">
    <property type="entry name" value="COILED-COIL DOMAIN-CONTAINING PROTEIN 25"/>
    <property type="match status" value="1"/>
</dbReference>
<evidence type="ECO:0000256" key="1">
    <source>
        <dbReference type="ARBA" id="ARBA00008998"/>
    </source>
</evidence>
<accession>A0A2G5V5T2</accession>
<dbReference type="AlphaFoldDB" id="A0A2G5V5T2"/>
<evidence type="ECO:0000256" key="3">
    <source>
        <dbReference type="ARBA" id="ARBA00024214"/>
    </source>
</evidence>
<protein>
    <recommendedName>
        <fullName evidence="2">Coiled-coil domain-containing protein 25</fullName>
    </recommendedName>
</protein>
<dbReference type="InterPro" id="IPR008532">
    <property type="entry name" value="NFACT_RNA-bd"/>
</dbReference>
<feature type="domain" description="NFACT RNA-binding" evidence="5">
    <location>
        <begin position="74"/>
        <end position="184"/>
    </location>
</feature>
<dbReference type="Proteomes" id="UP000230233">
    <property type="component" value="Chromosome II"/>
</dbReference>
<name>A0A2G5V5T2_9PELO</name>
<reference evidence="7" key="1">
    <citation type="submission" date="2017-10" db="EMBL/GenBank/DDBJ databases">
        <title>Rapid genome shrinkage in a self-fertile nematode reveals novel sperm competition proteins.</title>
        <authorList>
            <person name="Yin D."/>
            <person name="Schwarz E.M."/>
            <person name="Thomas C.G."/>
            <person name="Felde R.L."/>
            <person name="Korf I.F."/>
            <person name="Cutter A.D."/>
            <person name="Schartner C.M."/>
            <person name="Ralston E.J."/>
            <person name="Meyer B.J."/>
            <person name="Haag E.S."/>
        </authorList>
    </citation>
    <scope>NUCLEOTIDE SEQUENCE [LARGE SCALE GENOMIC DNA]</scope>
    <source>
        <strain evidence="7">JU1422</strain>
    </source>
</reference>
<dbReference type="STRING" id="1611254.A0A2G5V5T2"/>
<comment type="subunit">
    <text evidence="3">Interacts (via cytoplasmic region) with ILK.</text>
</comment>
<comment type="similarity">
    <text evidence="1">Belongs to the CCDC25 family.</text>
</comment>
<keyword evidence="7" id="KW-1185">Reference proteome</keyword>
<dbReference type="Pfam" id="PF05670">
    <property type="entry name" value="NFACT-R_1"/>
    <property type="match status" value="1"/>
</dbReference>
<dbReference type="EMBL" id="PDUG01000002">
    <property type="protein sequence ID" value="PIC47154.1"/>
    <property type="molecule type" value="Genomic_DNA"/>
</dbReference>
<evidence type="ECO:0000256" key="2">
    <source>
        <dbReference type="ARBA" id="ARBA00016700"/>
    </source>
</evidence>